<name>A0A0R3WS13_HYDTA</name>
<dbReference type="STRING" id="6205.A0A0R3WS13"/>
<reference evidence="5" key="1">
    <citation type="submission" date="2017-02" db="UniProtKB">
        <authorList>
            <consortium name="WormBaseParasite"/>
        </authorList>
    </citation>
    <scope>IDENTIFICATION</scope>
</reference>
<proteinExistence type="predicted"/>
<organism evidence="5">
    <name type="scientific">Hydatigena taeniaeformis</name>
    <name type="common">Feline tapeworm</name>
    <name type="synonym">Taenia taeniaeformis</name>
    <dbReference type="NCBI Taxonomy" id="6205"/>
    <lineage>
        <taxon>Eukaryota</taxon>
        <taxon>Metazoa</taxon>
        <taxon>Spiralia</taxon>
        <taxon>Lophotrochozoa</taxon>
        <taxon>Platyhelminthes</taxon>
        <taxon>Cestoda</taxon>
        <taxon>Eucestoda</taxon>
        <taxon>Cyclophyllidea</taxon>
        <taxon>Taeniidae</taxon>
        <taxon>Hydatigera</taxon>
    </lineage>
</organism>
<dbReference type="AlphaFoldDB" id="A0A0R3WS13"/>
<evidence type="ECO:0000256" key="1">
    <source>
        <dbReference type="SAM" id="Phobius"/>
    </source>
</evidence>
<feature type="transmembrane region" description="Helical" evidence="1">
    <location>
        <begin position="103"/>
        <end position="125"/>
    </location>
</feature>
<reference evidence="3 4" key="2">
    <citation type="submission" date="2018-11" db="EMBL/GenBank/DDBJ databases">
        <authorList>
            <consortium name="Pathogen Informatics"/>
        </authorList>
    </citation>
    <scope>NUCLEOTIDE SEQUENCE [LARGE SCALE GENOMIC DNA]</scope>
</reference>
<keyword evidence="2" id="KW-0732">Signal</keyword>
<dbReference type="EMBL" id="UYWX01002608">
    <property type="protein sequence ID" value="VDM22832.1"/>
    <property type="molecule type" value="Genomic_DNA"/>
</dbReference>
<keyword evidence="1" id="KW-0472">Membrane</keyword>
<sequence>MHIIQHTSPIFALRTALLFDPAMLSHVCLCPHGNNPQVHPEHPLRIISVLERIASSRLQIPRGLLSSTSLTASPDQESYLALSEGLPLAFFCHWMRARMATRVCVYSSIVFVVWIVVTDCCLQLLSSMEFFINVSQITAKRAFLRW</sequence>
<evidence type="ECO:0000313" key="5">
    <source>
        <dbReference type="WBParaSite" id="TTAC_0000355301-mRNA-1"/>
    </source>
</evidence>
<feature type="chain" id="PRO_5043132975" evidence="2">
    <location>
        <begin position="25"/>
        <end position="146"/>
    </location>
</feature>
<keyword evidence="4" id="KW-1185">Reference proteome</keyword>
<feature type="signal peptide" evidence="2">
    <location>
        <begin position="1"/>
        <end position="24"/>
    </location>
</feature>
<accession>A0A0R3WS13</accession>
<dbReference type="OrthoDB" id="6285375at2759"/>
<gene>
    <name evidence="3" type="ORF">TTAC_LOCUS3539</name>
</gene>
<evidence type="ECO:0000313" key="3">
    <source>
        <dbReference type="EMBL" id="VDM22832.1"/>
    </source>
</evidence>
<evidence type="ECO:0000256" key="2">
    <source>
        <dbReference type="SAM" id="SignalP"/>
    </source>
</evidence>
<keyword evidence="1" id="KW-0812">Transmembrane</keyword>
<protein>
    <submittedName>
        <fullName evidence="5">Histone deacetylase domain-containing protein</fullName>
    </submittedName>
</protein>
<dbReference type="WBParaSite" id="TTAC_0000355301-mRNA-1">
    <property type="protein sequence ID" value="TTAC_0000355301-mRNA-1"/>
    <property type="gene ID" value="TTAC_0000355301"/>
</dbReference>
<evidence type="ECO:0000313" key="4">
    <source>
        <dbReference type="Proteomes" id="UP000274429"/>
    </source>
</evidence>
<dbReference type="Proteomes" id="UP000274429">
    <property type="component" value="Unassembled WGS sequence"/>
</dbReference>
<keyword evidence="1" id="KW-1133">Transmembrane helix</keyword>